<evidence type="ECO:0000313" key="3">
    <source>
        <dbReference type="EMBL" id="KAK1934882.1"/>
    </source>
</evidence>
<reference evidence="3" key="1">
    <citation type="journal article" date="2014" name="Nucleic Acids Res.">
        <title>The evolutionary dynamics of variant antigen genes in Babesia reveal a history of genomic innovation underlying host-parasite interaction.</title>
        <authorList>
            <person name="Jackson A.P."/>
            <person name="Otto T.D."/>
            <person name="Darby A."/>
            <person name="Ramaprasad A."/>
            <person name="Xia D."/>
            <person name="Echaide I.E."/>
            <person name="Farber M."/>
            <person name="Gahlot S."/>
            <person name="Gamble J."/>
            <person name="Gupta D."/>
            <person name="Gupta Y."/>
            <person name="Jackson L."/>
            <person name="Malandrin L."/>
            <person name="Malas T.B."/>
            <person name="Moussa E."/>
            <person name="Nair M."/>
            <person name="Reid A.J."/>
            <person name="Sanders M."/>
            <person name="Sharma J."/>
            <person name="Tracey A."/>
            <person name="Quail M.A."/>
            <person name="Weir W."/>
            <person name="Wastling J.M."/>
            <person name="Hall N."/>
            <person name="Willadsen P."/>
            <person name="Lingelbach K."/>
            <person name="Shiels B."/>
            <person name="Tait A."/>
            <person name="Berriman M."/>
            <person name="Allred D.R."/>
            <person name="Pain A."/>
        </authorList>
    </citation>
    <scope>NUCLEOTIDE SEQUENCE</scope>
    <source>
        <strain evidence="3">1802A</strain>
    </source>
</reference>
<dbReference type="EMBL" id="JAHBMH010000062">
    <property type="protein sequence ID" value="KAK1934882.1"/>
    <property type="molecule type" value="Genomic_DNA"/>
</dbReference>
<gene>
    <name evidence="3" type="ORF">X943_002694</name>
</gene>
<feature type="region of interest" description="Disordered" evidence="1">
    <location>
        <begin position="581"/>
        <end position="600"/>
    </location>
</feature>
<feature type="compositionally biased region" description="Basic and acidic residues" evidence="1">
    <location>
        <begin position="584"/>
        <end position="599"/>
    </location>
</feature>
<feature type="region of interest" description="Disordered" evidence="1">
    <location>
        <begin position="89"/>
        <end position="110"/>
    </location>
</feature>
<keyword evidence="2" id="KW-1133">Transmembrane helix</keyword>
<proteinExistence type="predicted"/>
<feature type="transmembrane region" description="Helical" evidence="2">
    <location>
        <begin position="634"/>
        <end position="659"/>
    </location>
</feature>
<keyword evidence="2" id="KW-0472">Membrane</keyword>
<accession>A0AAD9LGP8</accession>
<reference evidence="3" key="2">
    <citation type="submission" date="2021-05" db="EMBL/GenBank/DDBJ databases">
        <authorList>
            <person name="Pain A."/>
        </authorList>
    </citation>
    <scope>NUCLEOTIDE SEQUENCE</scope>
    <source>
        <strain evidence="3">1802A</strain>
    </source>
</reference>
<feature type="compositionally biased region" description="Low complexity" evidence="1">
    <location>
        <begin position="94"/>
        <end position="103"/>
    </location>
</feature>
<dbReference type="AlphaFoldDB" id="A0AAD9LGP8"/>
<evidence type="ECO:0000256" key="2">
    <source>
        <dbReference type="SAM" id="Phobius"/>
    </source>
</evidence>
<keyword evidence="4" id="KW-1185">Reference proteome</keyword>
<evidence type="ECO:0000256" key="1">
    <source>
        <dbReference type="SAM" id="MobiDB-lite"/>
    </source>
</evidence>
<evidence type="ECO:0000313" key="4">
    <source>
        <dbReference type="Proteomes" id="UP001195914"/>
    </source>
</evidence>
<protein>
    <submittedName>
        <fullName evidence="3">Variant erythrocyte surface antigen-1 family protein</fullName>
    </submittedName>
</protein>
<dbReference type="Proteomes" id="UP001195914">
    <property type="component" value="Unassembled WGS sequence"/>
</dbReference>
<sequence length="703" mass="78660">MLPCLYYGLKIVFERCKDDSGFAGWQGSKITEAPELLKFLQAWGFSSSNLNDGLGASKTSSLLNDLFTPDSGILKKLYDASLKYFSKQNPDPPSHSLSHVSSPSPSPPKDPQTVREILLWLYGLRFTSGFHDLVLYCSSLCTPFGNSFNSDAFCYYLHVSCFLLPVSVISFIEDSESTVTKFFSSAHSEISKFHYPEDLFKLFDMLLDCVRKIYIPFNFLRFQCKLTPAQAGWQNCYFGQKCSVEPLSSTSSSSPSAPCSSCPNSKTYLCTASGQNKDVHGKHCDPKGGGGKGCINANGSCTQGSDKNHNKVNGKSQGTCKLPCPHPLQRFLTADSDSQSQSPSSLFRLPSSFARIDFSQTPPAILPSSDKFLTMGFDQGKLSSTAKKGFDLYHVLACFCDDGFYPVARLCEFALYVSLQPPETFLELLTFFREFISSSVFKDHFASYVDGEPGTFLGEYLRIAVQRLFNHRSHSADLKSLYDCSSTKGFTCGKYLFPLYNVDGVFDKKFLGLYLSFVCHLAPKLKALLKEFQEHFSKSCSHCSSGSCQKIVECPCALPFLYSWGFSFWSPGDLNCVNPSGTSRHKDENPQGGDHKKGESNCTQKSCSDFLAQLEKVAGKDSPLLKLLSEIERFLWSIRLPFIYAFLYIWILVISYFYYVQFYKLDLLHIDSHLHLPRSFKILPSTLFSDASSKLKDLSYFTL</sequence>
<keyword evidence="2" id="KW-0812">Transmembrane</keyword>
<comment type="caution">
    <text evidence="3">The sequence shown here is derived from an EMBL/GenBank/DDBJ whole genome shotgun (WGS) entry which is preliminary data.</text>
</comment>
<name>A0AAD9LGP8_BABDI</name>
<organism evidence="3 4">
    <name type="scientific">Babesia divergens</name>
    <dbReference type="NCBI Taxonomy" id="32595"/>
    <lineage>
        <taxon>Eukaryota</taxon>
        <taxon>Sar</taxon>
        <taxon>Alveolata</taxon>
        <taxon>Apicomplexa</taxon>
        <taxon>Aconoidasida</taxon>
        <taxon>Piroplasmida</taxon>
        <taxon>Babesiidae</taxon>
        <taxon>Babesia</taxon>
    </lineage>
</organism>